<dbReference type="PROSITE" id="PS51186">
    <property type="entry name" value="GNAT"/>
    <property type="match status" value="1"/>
</dbReference>
<protein>
    <recommendedName>
        <fullName evidence="1">N-acetyltransferase domain-containing protein</fullName>
    </recommendedName>
</protein>
<keyword evidence="3" id="KW-1185">Reference proteome</keyword>
<dbReference type="SUPFAM" id="SSF55729">
    <property type="entry name" value="Acyl-CoA N-acyltransferases (Nat)"/>
    <property type="match status" value="1"/>
</dbReference>
<dbReference type="Gene3D" id="3.40.630.30">
    <property type="match status" value="1"/>
</dbReference>
<dbReference type="Proteomes" id="UP001189624">
    <property type="component" value="Chromosome 4"/>
</dbReference>
<reference evidence="2" key="1">
    <citation type="submission" date="2023-10" db="EMBL/GenBank/DDBJ databases">
        <authorList>
            <person name="Domelevo Entfellner J.-B."/>
        </authorList>
    </citation>
    <scope>NUCLEOTIDE SEQUENCE</scope>
</reference>
<dbReference type="InterPro" id="IPR016181">
    <property type="entry name" value="Acyl_CoA_acyltransferase"/>
</dbReference>
<dbReference type="PANTHER" id="PTHR47370:SF6">
    <property type="entry name" value="N-ACETYLTRANSFERASE HLS1-RELATED"/>
    <property type="match status" value="1"/>
</dbReference>
<proteinExistence type="predicted"/>
<sequence length="401" mass="45322">MSLKIAAEIYPKSPSETVEEPLVVVKEYDEDRHKVAVEKLERLCEVGQSGKPSLVTDLMGDPICRIRHFQLHVMLVAEYGEEGEVVGVIRGCVKTVTRGNSVCVKLAYILGLRVSPRHRRFGIGTKLVEHLEEWCKQKGARYAYMATDCTNEPSVNLFTKKCGYSKFRTLTILVQPVHAHYKPISSNVAVLRLPPRLAGSMYNHMFANSEFYPKDIDLILSNKLNLGTFMAIPKKYLSKCDPKRGILPPSYAILSVWNTKDVFKLQVKGVSPLTHACCVGTRLLDEWMPWLRLPSFPDVFRPFGVYFVYGLHMDGKCGAQLMKSLCGFVHNMARDDGGCGAIVAELGQRDPVRDAVPHWSKFSWAEDMWCIKNLLKDTPQKSDWFTSRSSSPVIFVDPRDF</sequence>
<dbReference type="AlphaFoldDB" id="A0AA86SC44"/>
<dbReference type="FunFam" id="3.40.630.30:FF:000116">
    <property type="entry name" value="Putative N-acetyltransferase HLS1"/>
    <property type="match status" value="1"/>
</dbReference>
<gene>
    <name evidence="2" type="ORF">AYBTSS11_LOCUS14766</name>
</gene>
<feature type="domain" description="N-acetyltransferase" evidence="1">
    <location>
        <begin position="23"/>
        <end position="194"/>
    </location>
</feature>
<name>A0AA86SC44_9FABA</name>
<dbReference type="InterPro" id="IPR000182">
    <property type="entry name" value="GNAT_dom"/>
</dbReference>
<evidence type="ECO:0000313" key="2">
    <source>
        <dbReference type="EMBL" id="CAJ1951425.1"/>
    </source>
</evidence>
<dbReference type="PANTHER" id="PTHR47370">
    <property type="entry name" value="ACYL-COA N-ACYLTRANSFERASES (NAT) SUPERFAMILY PROTEIN"/>
    <property type="match status" value="1"/>
</dbReference>
<accession>A0AA86SC44</accession>
<dbReference type="EMBL" id="OY731401">
    <property type="protein sequence ID" value="CAJ1951425.1"/>
    <property type="molecule type" value="Genomic_DNA"/>
</dbReference>
<dbReference type="Gramene" id="rna-AYBTSS11_LOCUS14766">
    <property type="protein sequence ID" value="CAJ1951425.1"/>
    <property type="gene ID" value="gene-AYBTSS11_LOCUS14766"/>
</dbReference>
<evidence type="ECO:0000313" key="3">
    <source>
        <dbReference type="Proteomes" id="UP001189624"/>
    </source>
</evidence>
<dbReference type="Pfam" id="PF00583">
    <property type="entry name" value="Acetyltransf_1"/>
    <property type="match status" value="1"/>
</dbReference>
<dbReference type="GO" id="GO:0016747">
    <property type="term" value="F:acyltransferase activity, transferring groups other than amino-acyl groups"/>
    <property type="evidence" value="ECO:0007669"/>
    <property type="project" value="InterPro"/>
</dbReference>
<evidence type="ECO:0000259" key="1">
    <source>
        <dbReference type="PROSITE" id="PS51186"/>
    </source>
</evidence>
<dbReference type="CDD" id="cd04301">
    <property type="entry name" value="NAT_SF"/>
    <property type="match status" value="1"/>
</dbReference>
<dbReference type="InterPro" id="IPR052810">
    <property type="entry name" value="Plant_NAT"/>
</dbReference>
<organism evidence="2 3">
    <name type="scientific">Sphenostylis stenocarpa</name>
    <dbReference type="NCBI Taxonomy" id="92480"/>
    <lineage>
        <taxon>Eukaryota</taxon>
        <taxon>Viridiplantae</taxon>
        <taxon>Streptophyta</taxon>
        <taxon>Embryophyta</taxon>
        <taxon>Tracheophyta</taxon>
        <taxon>Spermatophyta</taxon>
        <taxon>Magnoliopsida</taxon>
        <taxon>eudicotyledons</taxon>
        <taxon>Gunneridae</taxon>
        <taxon>Pentapetalae</taxon>
        <taxon>rosids</taxon>
        <taxon>fabids</taxon>
        <taxon>Fabales</taxon>
        <taxon>Fabaceae</taxon>
        <taxon>Papilionoideae</taxon>
        <taxon>50 kb inversion clade</taxon>
        <taxon>NPAAA clade</taxon>
        <taxon>indigoferoid/millettioid clade</taxon>
        <taxon>Phaseoleae</taxon>
        <taxon>Sphenostylis</taxon>
    </lineage>
</organism>